<dbReference type="EMBL" id="JBHUHY010000015">
    <property type="protein sequence ID" value="MFD2188009.1"/>
    <property type="molecule type" value="Genomic_DNA"/>
</dbReference>
<protein>
    <submittedName>
        <fullName evidence="1">Uncharacterized protein</fullName>
    </submittedName>
</protein>
<sequence>MNRKQKKMVERKIDEFVEFKTPLEKSRKIAQELSVELFGIQKAISIKVNVPINFWNNIKILIMKIKDSFLIS</sequence>
<gene>
    <name evidence="1" type="ORF">ACFSJT_14500</name>
</gene>
<organism evidence="1 2">
    <name type="scientific">Aquimarina celericrescens</name>
    <dbReference type="NCBI Taxonomy" id="1964542"/>
    <lineage>
        <taxon>Bacteria</taxon>
        <taxon>Pseudomonadati</taxon>
        <taxon>Bacteroidota</taxon>
        <taxon>Flavobacteriia</taxon>
        <taxon>Flavobacteriales</taxon>
        <taxon>Flavobacteriaceae</taxon>
        <taxon>Aquimarina</taxon>
    </lineage>
</organism>
<evidence type="ECO:0000313" key="2">
    <source>
        <dbReference type="Proteomes" id="UP001597344"/>
    </source>
</evidence>
<accession>A0ABW5AY96</accession>
<reference evidence="2" key="1">
    <citation type="journal article" date="2019" name="Int. J. Syst. Evol. Microbiol.">
        <title>The Global Catalogue of Microorganisms (GCM) 10K type strain sequencing project: providing services to taxonomists for standard genome sequencing and annotation.</title>
        <authorList>
            <consortium name="The Broad Institute Genomics Platform"/>
            <consortium name="The Broad Institute Genome Sequencing Center for Infectious Disease"/>
            <person name="Wu L."/>
            <person name="Ma J."/>
        </authorList>
    </citation>
    <scope>NUCLEOTIDE SEQUENCE [LARGE SCALE GENOMIC DNA]</scope>
    <source>
        <strain evidence="2">DT92</strain>
    </source>
</reference>
<proteinExistence type="predicted"/>
<dbReference type="Proteomes" id="UP001597344">
    <property type="component" value="Unassembled WGS sequence"/>
</dbReference>
<keyword evidence="2" id="KW-1185">Reference proteome</keyword>
<dbReference type="RefSeq" id="WP_378321013.1">
    <property type="nucleotide sequence ID" value="NZ_JBHUHY010000015.1"/>
</dbReference>
<evidence type="ECO:0000313" key="1">
    <source>
        <dbReference type="EMBL" id="MFD2188009.1"/>
    </source>
</evidence>
<name>A0ABW5AY96_9FLAO</name>
<comment type="caution">
    <text evidence="1">The sequence shown here is derived from an EMBL/GenBank/DDBJ whole genome shotgun (WGS) entry which is preliminary data.</text>
</comment>